<dbReference type="AlphaFoldDB" id="A0AA88Y385"/>
<dbReference type="CDD" id="cd00063">
    <property type="entry name" value="FN3"/>
    <property type="match status" value="1"/>
</dbReference>
<dbReference type="EMBL" id="VSWD01000007">
    <property type="protein sequence ID" value="KAK3097253.1"/>
    <property type="molecule type" value="Genomic_DNA"/>
</dbReference>
<sequence length="74" mass="8180">MEPSPPVNVKCPVNSKDRSLEITWDAPDHPNGIIQYYKVYVYYGNGATKEVNPTTGPVTTFNVQNLTPGICLII</sequence>
<dbReference type="InterPro" id="IPR003961">
    <property type="entry name" value="FN3_dom"/>
</dbReference>
<dbReference type="Gene3D" id="2.60.40.10">
    <property type="entry name" value="Immunoglobulins"/>
    <property type="match status" value="1"/>
</dbReference>
<dbReference type="Pfam" id="PF00041">
    <property type="entry name" value="fn3"/>
    <property type="match status" value="1"/>
</dbReference>
<protein>
    <recommendedName>
        <fullName evidence="1">Fibronectin type-III domain-containing protein</fullName>
    </recommendedName>
</protein>
<name>A0AA88Y385_PINIB</name>
<evidence type="ECO:0000313" key="2">
    <source>
        <dbReference type="EMBL" id="KAK3097253.1"/>
    </source>
</evidence>
<dbReference type="Proteomes" id="UP001186944">
    <property type="component" value="Unassembled WGS sequence"/>
</dbReference>
<dbReference type="InterPro" id="IPR013783">
    <property type="entry name" value="Ig-like_fold"/>
</dbReference>
<comment type="caution">
    <text evidence="2">The sequence shown here is derived from an EMBL/GenBank/DDBJ whole genome shotgun (WGS) entry which is preliminary data.</text>
</comment>
<evidence type="ECO:0000313" key="3">
    <source>
        <dbReference type="Proteomes" id="UP001186944"/>
    </source>
</evidence>
<proteinExistence type="predicted"/>
<organism evidence="2 3">
    <name type="scientific">Pinctada imbricata</name>
    <name type="common">Atlantic pearl-oyster</name>
    <name type="synonym">Pinctada martensii</name>
    <dbReference type="NCBI Taxonomy" id="66713"/>
    <lineage>
        <taxon>Eukaryota</taxon>
        <taxon>Metazoa</taxon>
        <taxon>Spiralia</taxon>
        <taxon>Lophotrochozoa</taxon>
        <taxon>Mollusca</taxon>
        <taxon>Bivalvia</taxon>
        <taxon>Autobranchia</taxon>
        <taxon>Pteriomorphia</taxon>
        <taxon>Pterioida</taxon>
        <taxon>Pterioidea</taxon>
        <taxon>Pteriidae</taxon>
        <taxon>Pinctada</taxon>
    </lineage>
</organism>
<dbReference type="SUPFAM" id="SSF49265">
    <property type="entry name" value="Fibronectin type III"/>
    <property type="match status" value="1"/>
</dbReference>
<dbReference type="PROSITE" id="PS50853">
    <property type="entry name" value="FN3"/>
    <property type="match status" value="1"/>
</dbReference>
<keyword evidence="3" id="KW-1185">Reference proteome</keyword>
<evidence type="ECO:0000259" key="1">
    <source>
        <dbReference type="PROSITE" id="PS50853"/>
    </source>
</evidence>
<feature type="domain" description="Fibronectin type-III" evidence="1">
    <location>
        <begin position="5"/>
        <end position="74"/>
    </location>
</feature>
<dbReference type="InterPro" id="IPR036116">
    <property type="entry name" value="FN3_sf"/>
</dbReference>
<gene>
    <name evidence="2" type="ORF">FSP39_008094</name>
</gene>
<accession>A0AA88Y385</accession>
<reference evidence="2" key="1">
    <citation type="submission" date="2019-08" db="EMBL/GenBank/DDBJ databases">
        <title>The improved chromosome-level genome for the pearl oyster Pinctada fucata martensii using PacBio sequencing and Hi-C.</title>
        <authorList>
            <person name="Zheng Z."/>
        </authorList>
    </citation>
    <scope>NUCLEOTIDE SEQUENCE</scope>
    <source>
        <strain evidence="2">ZZ-2019</strain>
        <tissue evidence="2">Adductor muscle</tissue>
    </source>
</reference>